<dbReference type="EMBL" id="CYPR01000027">
    <property type="protein sequence ID" value="CUH20474.1"/>
    <property type="molecule type" value="Genomic_DNA"/>
</dbReference>
<keyword evidence="2" id="KW-0732">Signal</keyword>
<sequence length="192" mass="19532">MKLVHTFAAALLAVTASVGAASAGTFAATSIYDVVPGDRGEADANRDTESAALGFADGEFYSLGLGGAATFGFGRTFPLANAVNLFEITFGSTDNIDSYLERVEVFALLGGTETSIGTLTNLQAQGGASLSYGGAFDALRLVDTTPLSSPSFDGFDVDAVTVVSPVPLPAAGMMLLAGLGGFGAMRRRKKTA</sequence>
<keyword evidence="1" id="KW-0472">Membrane</keyword>
<dbReference type="NCBIfam" id="TIGR03370">
    <property type="entry name" value="VPLPA-CTERM"/>
    <property type="match status" value="1"/>
</dbReference>
<proteinExistence type="predicted"/>
<accession>A0A0M7B906</accession>
<protein>
    <submittedName>
        <fullName evidence="3">VPLPA-CTERM protein sorting domain protein</fullName>
    </submittedName>
</protein>
<feature type="transmembrane region" description="Helical" evidence="1">
    <location>
        <begin position="166"/>
        <end position="185"/>
    </location>
</feature>
<keyword evidence="1" id="KW-0812">Transmembrane</keyword>
<gene>
    <name evidence="3" type="ORF">JSE7799_00514</name>
</gene>
<dbReference type="RefSeq" id="WP_055662204.1">
    <property type="nucleotide sequence ID" value="NZ_CYPR01000027.1"/>
</dbReference>
<name>A0A0M7B906_9RHOB</name>
<dbReference type="AlphaFoldDB" id="A0A0M7B906"/>
<evidence type="ECO:0000256" key="2">
    <source>
        <dbReference type="SAM" id="SignalP"/>
    </source>
</evidence>
<dbReference type="NCBIfam" id="TIGR01167">
    <property type="entry name" value="LPXTG_anchor"/>
    <property type="match status" value="1"/>
</dbReference>
<keyword evidence="4" id="KW-1185">Reference proteome</keyword>
<organism evidence="3 4">
    <name type="scientific">Jannaschia seosinensis</name>
    <dbReference type="NCBI Taxonomy" id="313367"/>
    <lineage>
        <taxon>Bacteria</taxon>
        <taxon>Pseudomonadati</taxon>
        <taxon>Pseudomonadota</taxon>
        <taxon>Alphaproteobacteria</taxon>
        <taxon>Rhodobacterales</taxon>
        <taxon>Roseobacteraceae</taxon>
        <taxon>Jannaschia</taxon>
    </lineage>
</organism>
<feature type="chain" id="PRO_5005810167" evidence="2">
    <location>
        <begin position="24"/>
        <end position="192"/>
    </location>
</feature>
<evidence type="ECO:0000313" key="4">
    <source>
        <dbReference type="Proteomes" id="UP000049455"/>
    </source>
</evidence>
<evidence type="ECO:0000256" key="1">
    <source>
        <dbReference type="SAM" id="Phobius"/>
    </source>
</evidence>
<evidence type="ECO:0000313" key="3">
    <source>
        <dbReference type="EMBL" id="CUH20474.1"/>
    </source>
</evidence>
<keyword evidence="1" id="KW-1133">Transmembrane helix</keyword>
<dbReference type="Proteomes" id="UP000049455">
    <property type="component" value="Unassembled WGS sequence"/>
</dbReference>
<reference evidence="3 4" key="1">
    <citation type="submission" date="2015-09" db="EMBL/GenBank/DDBJ databases">
        <authorList>
            <person name="Jackson K.R."/>
            <person name="Lunt B.L."/>
            <person name="Fisher J.N.B."/>
            <person name="Gardner A.V."/>
            <person name="Bailey M.E."/>
            <person name="Deus L.M."/>
            <person name="Earl A.S."/>
            <person name="Gibby P.D."/>
            <person name="Hartmann K.A."/>
            <person name="Liu J.E."/>
            <person name="Manci A.M."/>
            <person name="Nielsen D.A."/>
            <person name="Solomon M.B."/>
            <person name="Breakwell D.P."/>
            <person name="Burnett S.H."/>
            <person name="Grose J.H."/>
        </authorList>
    </citation>
    <scope>NUCLEOTIDE SEQUENCE [LARGE SCALE GENOMIC DNA]</scope>
    <source>
        <strain evidence="3 4">CECT 7799</strain>
    </source>
</reference>
<dbReference type="OrthoDB" id="7867859at2"/>
<dbReference type="InterPro" id="IPR022472">
    <property type="entry name" value="VPLPA-CTERM"/>
</dbReference>
<feature type="signal peptide" evidence="2">
    <location>
        <begin position="1"/>
        <end position="23"/>
    </location>
</feature>